<evidence type="ECO:0000256" key="1">
    <source>
        <dbReference type="ARBA" id="ARBA00001946"/>
    </source>
</evidence>
<dbReference type="AlphaFoldDB" id="A0A426TVV3"/>
<evidence type="ECO:0000256" key="12">
    <source>
        <dbReference type="RuleBase" id="RU003784"/>
    </source>
</evidence>
<proteinExistence type="inferred from homology"/>
<dbReference type="GO" id="GO:0052381">
    <property type="term" value="F:tRNA dimethylallyltransferase activity"/>
    <property type="evidence" value="ECO:0007669"/>
    <property type="project" value="UniProtKB-UniRule"/>
</dbReference>
<comment type="caution">
    <text evidence="14">The sequence shown here is derived from an EMBL/GenBank/DDBJ whole genome shotgun (WGS) entry which is preliminary data.</text>
</comment>
<evidence type="ECO:0000256" key="11">
    <source>
        <dbReference type="RuleBase" id="RU003783"/>
    </source>
</evidence>
<evidence type="ECO:0000313" key="14">
    <source>
        <dbReference type="EMBL" id="RRR69599.1"/>
    </source>
</evidence>
<dbReference type="InterPro" id="IPR018022">
    <property type="entry name" value="IPT"/>
</dbReference>
<comment type="subunit">
    <text evidence="10">Monomer.</text>
</comment>
<evidence type="ECO:0000256" key="6">
    <source>
        <dbReference type="ARBA" id="ARBA00022741"/>
    </source>
</evidence>
<feature type="binding site" evidence="10">
    <location>
        <begin position="41"/>
        <end position="46"/>
    </location>
    <ligand>
        <name>substrate</name>
    </ligand>
</feature>
<dbReference type="PANTHER" id="PTHR11088">
    <property type="entry name" value="TRNA DIMETHYLALLYLTRANSFERASE"/>
    <property type="match status" value="1"/>
</dbReference>
<dbReference type="GO" id="GO:0006400">
    <property type="term" value="P:tRNA modification"/>
    <property type="evidence" value="ECO:0007669"/>
    <property type="project" value="TreeGrafter"/>
</dbReference>
<dbReference type="Proteomes" id="UP000280307">
    <property type="component" value="Unassembled WGS sequence"/>
</dbReference>
<gene>
    <name evidence="10 14" type="primary">miaA</name>
    <name evidence="14" type="ORF">EI684_15205</name>
</gene>
<feature type="binding site" evidence="10">
    <location>
        <begin position="39"/>
        <end position="46"/>
    </location>
    <ligand>
        <name>ATP</name>
        <dbReference type="ChEBI" id="CHEBI:30616"/>
    </ligand>
</feature>
<comment type="similarity">
    <text evidence="3 10 13">Belongs to the IPP transferase family.</text>
</comment>
<dbReference type="GO" id="GO:0005524">
    <property type="term" value="F:ATP binding"/>
    <property type="evidence" value="ECO:0007669"/>
    <property type="project" value="UniProtKB-UniRule"/>
</dbReference>
<keyword evidence="6 10" id="KW-0547">Nucleotide-binding</keyword>
<evidence type="ECO:0000256" key="2">
    <source>
        <dbReference type="ARBA" id="ARBA00003213"/>
    </source>
</evidence>
<evidence type="ECO:0000256" key="8">
    <source>
        <dbReference type="ARBA" id="ARBA00022842"/>
    </source>
</evidence>
<dbReference type="SUPFAM" id="SSF52540">
    <property type="entry name" value="P-loop containing nucleoside triphosphate hydrolases"/>
    <property type="match status" value="2"/>
</dbReference>
<evidence type="ECO:0000256" key="7">
    <source>
        <dbReference type="ARBA" id="ARBA00022840"/>
    </source>
</evidence>
<dbReference type="NCBIfam" id="TIGR00174">
    <property type="entry name" value="miaA"/>
    <property type="match status" value="1"/>
</dbReference>
<evidence type="ECO:0000256" key="9">
    <source>
        <dbReference type="ARBA" id="ARBA00049563"/>
    </source>
</evidence>
<feature type="site" description="Interaction with substrate tRNA" evidence="10">
    <location>
        <position position="153"/>
    </location>
</feature>
<dbReference type="EMBL" id="RSAS01000612">
    <property type="protein sequence ID" value="RRR69599.1"/>
    <property type="molecule type" value="Genomic_DNA"/>
</dbReference>
<organism evidence="14 15">
    <name type="scientific">Candidatus Viridilinea halotolerans</name>
    <dbReference type="NCBI Taxonomy" id="2491704"/>
    <lineage>
        <taxon>Bacteria</taxon>
        <taxon>Bacillati</taxon>
        <taxon>Chloroflexota</taxon>
        <taxon>Chloroflexia</taxon>
        <taxon>Chloroflexales</taxon>
        <taxon>Chloroflexineae</taxon>
        <taxon>Oscillochloridaceae</taxon>
        <taxon>Candidatus Viridilinea</taxon>
    </lineage>
</organism>
<evidence type="ECO:0000256" key="4">
    <source>
        <dbReference type="ARBA" id="ARBA00022679"/>
    </source>
</evidence>
<keyword evidence="7 10" id="KW-0067">ATP-binding</keyword>
<dbReference type="Gene3D" id="1.10.20.140">
    <property type="match status" value="1"/>
</dbReference>
<reference evidence="14 15" key="1">
    <citation type="submission" date="2018-12" db="EMBL/GenBank/DDBJ databases">
        <title>Genome Sequence of Candidatus Viridilinea halotolerans isolated from saline sulfide-rich spring.</title>
        <authorList>
            <person name="Grouzdev D.S."/>
            <person name="Burganskaya E.I."/>
            <person name="Krutkina M.S."/>
            <person name="Sukhacheva M.V."/>
            <person name="Gorlenko V.M."/>
        </authorList>
    </citation>
    <scope>NUCLEOTIDE SEQUENCE [LARGE SCALE GENOMIC DNA]</scope>
    <source>
        <strain evidence="14">Chok-6</strain>
    </source>
</reference>
<comment type="catalytic activity">
    <reaction evidence="9 10 11">
        <text>adenosine(37) in tRNA + dimethylallyl diphosphate = N(6)-dimethylallyladenosine(37) in tRNA + diphosphate</text>
        <dbReference type="Rhea" id="RHEA:26482"/>
        <dbReference type="Rhea" id="RHEA-COMP:10162"/>
        <dbReference type="Rhea" id="RHEA-COMP:10375"/>
        <dbReference type="ChEBI" id="CHEBI:33019"/>
        <dbReference type="ChEBI" id="CHEBI:57623"/>
        <dbReference type="ChEBI" id="CHEBI:74411"/>
        <dbReference type="ChEBI" id="CHEBI:74415"/>
        <dbReference type="EC" id="2.5.1.75"/>
    </reaction>
</comment>
<accession>A0A426TVV3</accession>
<dbReference type="EC" id="2.5.1.75" evidence="10"/>
<evidence type="ECO:0000256" key="13">
    <source>
        <dbReference type="RuleBase" id="RU003785"/>
    </source>
</evidence>
<evidence type="ECO:0000256" key="10">
    <source>
        <dbReference type="HAMAP-Rule" id="MF_00185"/>
    </source>
</evidence>
<feature type="region of interest" description="Interaction with substrate tRNA" evidence="10">
    <location>
        <begin position="64"/>
        <end position="67"/>
    </location>
</feature>
<evidence type="ECO:0000256" key="3">
    <source>
        <dbReference type="ARBA" id="ARBA00005842"/>
    </source>
</evidence>
<dbReference type="Pfam" id="PF01715">
    <property type="entry name" value="IPPT"/>
    <property type="match status" value="1"/>
</dbReference>
<keyword evidence="4 10" id="KW-0808">Transferase</keyword>
<comment type="cofactor">
    <cofactor evidence="1 10">
        <name>Mg(2+)</name>
        <dbReference type="ChEBI" id="CHEBI:18420"/>
    </cofactor>
</comment>
<dbReference type="PANTHER" id="PTHR11088:SF60">
    <property type="entry name" value="TRNA DIMETHYLALLYLTRANSFERASE"/>
    <property type="match status" value="1"/>
</dbReference>
<protein>
    <recommendedName>
        <fullName evidence="10">tRNA dimethylallyltransferase</fullName>
        <ecNumber evidence="10">2.5.1.75</ecNumber>
    </recommendedName>
    <alternativeName>
        <fullName evidence="10">Dimethylallyl diphosphate:tRNA dimethylallyltransferase</fullName>
        <shortName evidence="10">DMAPP:tRNA dimethylallyltransferase</shortName>
        <shortName evidence="10">DMATase</shortName>
    </alternativeName>
    <alternativeName>
        <fullName evidence="10">Isopentenyl-diphosphate:tRNA isopentenyltransferase</fullName>
        <shortName evidence="10">IPP transferase</shortName>
        <shortName evidence="10">IPPT</shortName>
        <shortName evidence="10">IPTase</shortName>
    </alternativeName>
</protein>
<keyword evidence="8 10" id="KW-0460">Magnesium</keyword>
<dbReference type="InterPro" id="IPR039657">
    <property type="entry name" value="Dimethylallyltransferase"/>
</dbReference>
<dbReference type="InterPro" id="IPR027417">
    <property type="entry name" value="P-loop_NTPase"/>
</dbReference>
<name>A0A426TVV3_9CHLR</name>
<comment type="caution">
    <text evidence="10">Lacks conserved residue(s) required for the propagation of feature annotation.</text>
</comment>
<evidence type="ECO:0000256" key="5">
    <source>
        <dbReference type="ARBA" id="ARBA00022694"/>
    </source>
</evidence>
<feature type="site" description="Interaction with substrate tRNA" evidence="10">
    <location>
        <position position="130"/>
    </location>
</feature>
<dbReference type="Gene3D" id="3.40.50.300">
    <property type="entry name" value="P-loop containing nucleotide triphosphate hydrolases"/>
    <property type="match status" value="1"/>
</dbReference>
<evidence type="ECO:0000313" key="15">
    <source>
        <dbReference type="Proteomes" id="UP000280307"/>
    </source>
</evidence>
<keyword evidence="5 10" id="KW-0819">tRNA processing</keyword>
<comment type="function">
    <text evidence="2 10 12">Catalyzes the transfer of a dimethylallyl group onto the adenine at position 37 in tRNAs that read codons beginning with uridine, leading to the formation of N6-(dimethylallyl)adenosine (i(6)A).</text>
</comment>
<sequence>MLLLRRIQGRGCAGTRFPRIPLRGRPVLADDPLLTAIVGPTAVGKTALAVQMAQRLGAEIISADSRQIYRMMDIGTAKPTAEEQTLARHHLVDILDPAAEFSLATYQELALAALADVLARRRVPLLVGGTGQYLAALLEGWQIPRVAPQAELRATLEQEAAALGVARLHERLMALDPLAATQIGPHNLRRIIRALEVCLVTGQPISAQQTRQPPPYRIRTIWLHRPREQLYARADARADAMLAAGLVDEVASLVARGYGWELPAMSSLGYIQLRPYLEGTASLATCRERLIFDTHRFIRRQEAWFRRLPGLEVWEL</sequence>
<dbReference type="HAMAP" id="MF_00185">
    <property type="entry name" value="IPP_trans"/>
    <property type="match status" value="1"/>
</dbReference>